<dbReference type="STRING" id="1126212.K2RY78"/>
<protein>
    <submittedName>
        <fullName evidence="2">Uncharacterized protein</fullName>
    </submittedName>
</protein>
<accession>K2RY78</accession>
<evidence type="ECO:0000313" key="3">
    <source>
        <dbReference type="Proteomes" id="UP000007129"/>
    </source>
</evidence>
<dbReference type="OrthoDB" id="2156052at2759"/>
<comment type="caution">
    <text evidence="2">The sequence shown here is derived from an EMBL/GenBank/DDBJ whole genome shotgun (WGS) entry which is preliminary data.</text>
</comment>
<evidence type="ECO:0000313" key="2">
    <source>
        <dbReference type="EMBL" id="EKG09410.1"/>
    </source>
</evidence>
<dbReference type="AlphaFoldDB" id="K2RY78"/>
<feature type="region of interest" description="Disordered" evidence="1">
    <location>
        <begin position="16"/>
        <end position="53"/>
    </location>
</feature>
<dbReference type="VEuPathDB" id="FungiDB:MPH_13561"/>
<reference evidence="2 3" key="1">
    <citation type="journal article" date="2012" name="BMC Genomics">
        <title>Tools to kill: Genome of one of the most destructive plant pathogenic fungi Macrophomina phaseolina.</title>
        <authorList>
            <person name="Islam M.S."/>
            <person name="Haque M.S."/>
            <person name="Islam M.M."/>
            <person name="Emdad E.M."/>
            <person name="Halim A."/>
            <person name="Hossen Q.M.M."/>
            <person name="Hossain M.Z."/>
            <person name="Ahmed B."/>
            <person name="Rahim S."/>
            <person name="Rahman M.S."/>
            <person name="Alam M.M."/>
            <person name="Hou S."/>
            <person name="Wan X."/>
            <person name="Saito J.A."/>
            <person name="Alam M."/>
        </authorList>
    </citation>
    <scope>NUCLEOTIDE SEQUENCE [LARGE SCALE GENOMIC DNA]</scope>
    <source>
        <strain evidence="2 3">MS6</strain>
    </source>
</reference>
<dbReference type="HOGENOM" id="CLU_2292241_0_0_1"/>
<name>K2RY78_MACPH</name>
<feature type="region of interest" description="Disordered" evidence="1">
    <location>
        <begin position="82"/>
        <end position="101"/>
    </location>
</feature>
<dbReference type="EMBL" id="AHHD01000689">
    <property type="protein sequence ID" value="EKG09410.1"/>
    <property type="molecule type" value="Genomic_DNA"/>
</dbReference>
<dbReference type="Proteomes" id="UP000007129">
    <property type="component" value="Unassembled WGS sequence"/>
</dbReference>
<sequence length="101" mass="11962">MEAELERLRQQLREEQRLREEAEAEREEAKARAAAEKRQRKEEQQRREEAEAINRRTTLTEFLQACHEIFLSLRITDDETLTTQGDVTKPAGRLYPNQIIP</sequence>
<evidence type="ECO:0000256" key="1">
    <source>
        <dbReference type="SAM" id="MobiDB-lite"/>
    </source>
</evidence>
<gene>
    <name evidence="2" type="ORF">MPH_13561</name>
</gene>
<proteinExistence type="predicted"/>
<organism evidence="2 3">
    <name type="scientific">Macrophomina phaseolina (strain MS6)</name>
    <name type="common">Charcoal rot fungus</name>
    <dbReference type="NCBI Taxonomy" id="1126212"/>
    <lineage>
        <taxon>Eukaryota</taxon>
        <taxon>Fungi</taxon>
        <taxon>Dikarya</taxon>
        <taxon>Ascomycota</taxon>
        <taxon>Pezizomycotina</taxon>
        <taxon>Dothideomycetes</taxon>
        <taxon>Dothideomycetes incertae sedis</taxon>
        <taxon>Botryosphaeriales</taxon>
        <taxon>Botryosphaeriaceae</taxon>
        <taxon>Macrophomina</taxon>
    </lineage>
</organism>
<dbReference type="InParanoid" id="K2RY78"/>